<evidence type="ECO:0000256" key="1">
    <source>
        <dbReference type="SAM" id="Coils"/>
    </source>
</evidence>
<dbReference type="Proteomes" id="UP000183843">
    <property type="component" value="Unassembled WGS sequence"/>
</dbReference>
<dbReference type="NCBIfam" id="TIGR03033">
    <property type="entry name" value="phage_rel_nuc"/>
    <property type="match status" value="1"/>
</dbReference>
<dbReference type="PANTHER" id="PTHR46609">
    <property type="entry name" value="EXONUCLEASE, PHAGE-TYPE/RECB, C-TERMINAL DOMAIN-CONTAINING PROTEIN"/>
    <property type="match status" value="1"/>
</dbReference>
<dbReference type="InterPro" id="IPR011335">
    <property type="entry name" value="Restrct_endonuc-II-like"/>
</dbReference>
<dbReference type="InterPro" id="IPR017482">
    <property type="entry name" value="Lambda-type_endonuclease"/>
</dbReference>
<dbReference type="Pfam" id="PF09588">
    <property type="entry name" value="YqaJ"/>
    <property type="match status" value="1"/>
</dbReference>
<proteinExistence type="predicted"/>
<dbReference type="SUPFAM" id="SSF52980">
    <property type="entry name" value="Restriction endonuclease-like"/>
    <property type="match status" value="1"/>
</dbReference>
<keyword evidence="3" id="KW-0540">Nuclease</keyword>
<keyword evidence="3" id="KW-0255">Endonuclease</keyword>
<accession>A0A1I0VIS6</accession>
<dbReference type="Gene3D" id="3.90.320.10">
    <property type="match status" value="1"/>
</dbReference>
<dbReference type="GO" id="GO:0004519">
    <property type="term" value="F:endonuclease activity"/>
    <property type="evidence" value="ECO:0007669"/>
    <property type="project" value="UniProtKB-KW"/>
</dbReference>
<dbReference type="PANTHER" id="PTHR46609:SF6">
    <property type="entry name" value="EXONUCLEASE, PHAGE-TYPE_RECB, C-TERMINAL DOMAIN-CONTAINING PROTEIN-RELATED"/>
    <property type="match status" value="1"/>
</dbReference>
<evidence type="ECO:0000313" key="4">
    <source>
        <dbReference type="Proteomes" id="UP000183843"/>
    </source>
</evidence>
<sequence length="320" mass="35976">MSIKQHCDLIMTAAEIKFSRGTWLGCKANSIGGTDAAAILGMNPWKSAYQVWLEKTGQVKVLDISDSEPVYFGTLLEQVVADEFCRREHKKVKKCGMYASKKHPFMTASFDRLIVGEDAGLECKTTNAFNKSEWDEGKIPPQYYVQCQHYMMVSGLPRWYIACLVGGNHFVSWVIERDEDDIAALEAAEVEFWGKVQNHTLPDIDGSESCTEALRNKFKGGQVEPILLPGESVKLLNRYDELKALKAEIETESKEIQNKLCAMLGDNEIGFVGEGEDARKVSWKTVSGRTTIDSKKLKAEMPDVYEKYSKKSADTRRFTA</sequence>
<keyword evidence="1" id="KW-0175">Coiled coil</keyword>
<protein>
    <submittedName>
        <fullName evidence="3">Putative phage-type endonuclease</fullName>
    </submittedName>
</protein>
<dbReference type="EMBL" id="FOJX01000001">
    <property type="protein sequence ID" value="SFA76399.1"/>
    <property type="molecule type" value="Genomic_DNA"/>
</dbReference>
<organism evidence="3 4">
    <name type="scientific">Selenomonas ruminantium</name>
    <dbReference type="NCBI Taxonomy" id="971"/>
    <lineage>
        <taxon>Bacteria</taxon>
        <taxon>Bacillati</taxon>
        <taxon>Bacillota</taxon>
        <taxon>Negativicutes</taxon>
        <taxon>Selenomonadales</taxon>
        <taxon>Selenomonadaceae</taxon>
        <taxon>Selenomonas</taxon>
    </lineage>
</organism>
<evidence type="ECO:0000259" key="2">
    <source>
        <dbReference type="Pfam" id="PF09588"/>
    </source>
</evidence>
<gene>
    <name evidence="3" type="ORF">SAMN05216587_101669</name>
</gene>
<evidence type="ECO:0000313" key="3">
    <source>
        <dbReference type="EMBL" id="SFA76399.1"/>
    </source>
</evidence>
<dbReference type="InterPro" id="IPR019080">
    <property type="entry name" value="YqaJ_viral_recombinase"/>
</dbReference>
<name>A0A1I0VIS6_SELRU</name>
<dbReference type="AlphaFoldDB" id="A0A1I0VIS6"/>
<keyword evidence="3" id="KW-0378">Hydrolase</keyword>
<dbReference type="RefSeq" id="WP_081351238.1">
    <property type="nucleotide sequence ID" value="NZ_FOJX01000001.1"/>
</dbReference>
<feature type="domain" description="YqaJ viral recombinase" evidence="2">
    <location>
        <begin position="23"/>
        <end position="156"/>
    </location>
</feature>
<dbReference type="InterPro" id="IPR011604">
    <property type="entry name" value="PDDEXK-like_dom_sf"/>
</dbReference>
<reference evidence="3 4" key="1">
    <citation type="submission" date="2016-10" db="EMBL/GenBank/DDBJ databases">
        <authorList>
            <person name="de Groot N.N."/>
        </authorList>
    </citation>
    <scope>NUCLEOTIDE SEQUENCE [LARGE SCALE GENOMIC DNA]</scope>
    <source>
        <strain evidence="3 4">L14</strain>
    </source>
</reference>
<feature type="coiled-coil region" evidence="1">
    <location>
        <begin position="232"/>
        <end position="262"/>
    </location>
</feature>
<dbReference type="InterPro" id="IPR051703">
    <property type="entry name" value="NF-kappa-B_Signaling_Reg"/>
</dbReference>